<dbReference type="EMBL" id="NJBO01000001">
    <property type="protein sequence ID" value="TKJ44329.1"/>
    <property type="molecule type" value="Genomic_DNA"/>
</dbReference>
<gene>
    <name evidence="2" type="ORF">CEE36_00900</name>
</gene>
<evidence type="ECO:0000259" key="1">
    <source>
        <dbReference type="Pfam" id="PF13649"/>
    </source>
</evidence>
<accession>A0A532VAV1</accession>
<dbReference type="CDD" id="cd02440">
    <property type="entry name" value="AdoMet_MTases"/>
    <property type="match status" value="1"/>
</dbReference>
<dbReference type="Proteomes" id="UP000317778">
    <property type="component" value="Unassembled WGS sequence"/>
</dbReference>
<organism evidence="2 3">
    <name type="scientific">candidate division TA06 bacterium B3_TA06</name>
    <dbReference type="NCBI Taxonomy" id="2012487"/>
    <lineage>
        <taxon>Bacteria</taxon>
        <taxon>Bacteria division TA06</taxon>
    </lineage>
</organism>
<dbReference type="InterPro" id="IPR029063">
    <property type="entry name" value="SAM-dependent_MTases_sf"/>
</dbReference>
<feature type="domain" description="Methyltransferase" evidence="1">
    <location>
        <begin position="44"/>
        <end position="140"/>
    </location>
</feature>
<evidence type="ECO:0000313" key="3">
    <source>
        <dbReference type="Proteomes" id="UP000317778"/>
    </source>
</evidence>
<protein>
    <recommendedName>
        <fullName evidence="1">Methyltransferase domain-containing protein</fullName>
    </recommendedName>
</protein>
<dbReference type="PANTHER" id="PTHR44068">
    <property type="entry name" value="ZGC:194242"/>
    <property type="match status" value="1"/>
</dbReference>
<dbReference type="InterPro" id="IPR050447">
    <property type="entry name" value="Erg6_SMT_methyltransf"/>
</dbReference>
<dbReference type="SUPFAM" id="SSF53335">
    <property type="entry name" value="S-adenosyl-L-methionine-dependent methyltransferases"/>
    <property type="match status" value="1"/>
</dbReference>
<sequence length="246" mass="28849">MAWWEEVFDERWGRLGLESIDPEQTKKETDFIVHVLEIDKDSKVLDLACGMGRHALELARRGFAHVTGLDLTGLYIENAGLEAKNEGLNVDFVQADMRDMPFNEELDAVFNFYTSFGFFRSREENEKVIAGVFRALKPGGRFLMDIVNRDWIVRNFQRRGWSEYEGDYILEEREFDLATSYATAIWTFMGKGRKVERKIKHRIYSLHELVDLFARHGLKFKDAWGTLDKEPLTWDNRRQKVLAIKE</sequence>
<dbReference type="Gene3D" id="3.40.50.150">
    <property type="entry name" value="Vaccinia Virus protein VP39"/>
    <property type="match status" value="1"/>
</dbReference>
<reference evidence="2 3" key="1">
    <citation type="submission" date="2017-06" db="EMBL/GenBank/DDBJ databases">
        <title>Novel microbial phyla capable of carbon fixation and sulfur reduction in deep-sea sediments.</title>
        <authorList>
            <person name="Huang J."/>
            <person name="Baker B."/>
            <person name="Wang Y."/>
        </authorList>
    </citation>
    <scope>NUCLEOTIDE SEQUENCE [LARGE SCALE GENOMIC DNA]</scope>
    <source>
        <strain evidence="2">B3_TA06</strain>
    </source>
</reference>
<name>A0A532VAV1_UNCT6</name>
<dbReference type="InterPro" id="IPR041698">
    <property type="entry name" value="Methyltransf_25"/>
</dbReference>
<comment type="caution">
    <text evidence="2">The sequence shown here is derived from an EMBL/GenBank/DDBJ whole genome shotgun (WGS) entry which is preliminary data.</text>
</comment>
<proteinExistence type="predicted"/>
<dbReference type="Pfam" id="PF13649">
    <property type="entry name" value="Methyltransf_25"/>
    <property type="match status" value="1"/>
</dbReference>
<dbReference type="Gene3D" id="2.20.25.110">
    <property type="entry name" value="S-adenosyl-L-methionine-dependent methyltransferases"/>
    <property type="match status" value="1"/>
</dbReference>
<dbReference type="AlphaFoldDB" id="A0A532VAV1"/>
<dbReference type="PANTHER" id="PTHR44068:SF11">
    <property type="entry name" value="GERANYL DIPHOSPHATE 2-C-METHYLTRANSFERASE"/>
    <property type="match status" value="1"/>
</dbReference>
<evidence type="ECO:0000313" key="2">
    <source>
        <dbReference type="EMBL" id="TKJ44329.1"/>
    </source>
</evidence>